<dbReference type="Proteomes" id="UP000198897">
    <property type="component" value="Unassembled WGS sequence"/>
</dbReference>
<name>A0A1I2PZX9_9BACI</name>
<dbReference type="InterPro" id="IPR036259">
    <property type="entry name" value="MFS_trans_sf"/>
</dbReference>
<dbReference type="SUPFAM" id="SSF103473">
    <property type="entry name" value="MFS general substrate transporter"/>
    <property type="match status" value="1"/>
</dbReference>
<reference evidence="4" key="1">
    <citation type="submission" date="2016-10" db="EMBL/GenBank/DDBJ databases">
        <authorList>
            <person name="Varghese N."/>
            <person name="Submissions S."/>
        </authorList>
    </citation>
    <scope>NUCLEOTIDE SEQUENCE [LARGE SCALE GENOMIC DNA]</scope>
    <source>
        <strain evidence="4">FP5</strain>
    </source>
</reference>
<evidence type="ECO:0000256" key="2">
    <source>
        <dbReference type="SAM" id="Phobius"/>
    </source>
</evidence>
<keyword evidence="2" id="KW-1133">Transmembrane helix</keyword>
<dbReference type="OrthoDB" id="8477132at2"/>
<keyword evidence="4" id="KW-1185">Reference proteome</keyword>
<accession>A0A1I2PZX9</accession>
<gene>
    <name evidence="3" type="ORF">SAMN05216353_12833</name>
</gene>
<feature type="transmembrane region" description="Helical" evidence="2">
    <location>
        <begin position="255"/>
        <end position="276"/>
    </location>
</feature>
<feature type="region of interest" description="Disordered" evidence="1">
    <location>
        <begin position="135"/>
        <end position="160"/>
    </location>
</feature>
<keyword evidence="2" id="KW-0812">Transmembrane</keyword>
<evidence type="ECO:0008006" key="5">
    <source>
        <dbReference type="Google" id="ProtNLM"/>
    </source>
</evidence>
<feature type="transmembrane region" description="Helical" evidence="2">
    <location>
        <begin position="342"/>
        <end position="361"/>
    </location>
</feature>
<feature type="compositionally biased region" description="Basic and acidic residues" evidence="1">
    <location>
        <begin position="142"/>
        <end position="159"/>
    </location>
</feature>
<feature type="transmembrane region" description="Helical" evidence="2">
    <location>
        <begin position="221"/>
        <end position="243"/>
    </location>
</feature>
<sequence length="418" mass="47699">MGASTMKLGLIAPPGYPKELGERLEQELPEWLSYYVDDEYNWEVEYVINALTGVTEDSIEVLNAAMDKKEEENWDFSVCITDLPLFNNNRLIVAEGYEEGHVALISLPSLGSTPMVKRVRESILQLVNEMYYGSSEEDREEAEERIQSKDDEDHHELRNKNSTSLVGKRAFERLSPIRRETPDEEESNVDVRFLVNSRGSGALRLITGMVRANRPWAMFPAFMKVIVIAFTTGAYALVFPTLWQLANNYDVWRMFMLSIVSILAMVGWVVVAHNLWEKPNKERADALRKFYNTATLLTLFITVCLYYTLLFVLFSIAVIMIIPIGMLESQLTGSVGYSHYFYIAWTATSISTIIGALGSVLENEEVVLSSTYGYRQRQRYKQIKQAGEEKQEAEEEKKEAAEEKKEAAQEKKNAQQIS</sequence>
<feature type="region of interest" description="Disordered" evidence="1">
    <location>
        <begin position="385"/>
        <end position="418"/>
    </location>
</feature>
<protein>
    <recommendedName>
        <fullName evidence="5">5,10-methylene-tetrahydrofolate dehydrogenase</fullName>
    </recommendedName>
</protein>
<evidence type="ECO:0000256" key="1">
    <source>
        <dbReference type="SAM" id="MobiDB-lite"/>
    </source>
</evidence>
<proteinExistence type="predicted"/>
<feature type="compositionally biased region" description="Basic and acidic residues" evidence="1">
    <location>
        <begin position="386"/>
        <end position="418"/>
    </location>
</feature>
<keyword evidence="2" id="KW-0472">Membrane</keyword>
<evidence type="ECO:0000313" key="3">
    <source>
        <dbReference type="EMBL" id="SFG21634.1"/>
    </source>
</evidence>
<feature type="transmembrane region" description="Helical" evidence="2">
    <location>
        <begin position="296"/>
        <end position="322"/>
    </location>
</feature>
<organism evidence="3 4">
    <name type="scientific">Halobacillus alkaliphilus</name>
    <dbReference type="NCBI Taxonomy" id="396056"/>
    <lineage>
        <taxon>Bacteria</taxon>
        <taxon>Bacillati</taxon>
        <taxon>Bacillota</taxon>
        <taxon>Bacilli</taxon>
        <taxon>Bacillales</taxon>
        <taxon>Bacillaceae</taxon>
        <taxon>Halobacillus</taxon>
    </lineage>
</organism>
<evidence type="ECO:0000313" key="4">
    <source>
        <dbReference type="Proteomes" id="UP000198897"/>
    </source>
</evidence>
<dbReference type="EMBL" id="FOOG01000028">
    <property type="protein sequence ID" value="SFG21634.1"/>
    <property type="molecule type" value="Genomic_DNA"/>
</dbReference>
<dbReference type="AlphaFoldDB" id="A0A1I2PZX9"/>